<dbReference type="SMART" id="SM00313">
    <property type="entry name" value="PXA"/>
    <property type="match status" value="1"/>
</dbReference>
<dbReference type="GO" id="GO:0035091">
    <property type="term" value="F:phosphatidylinositol binding"/>
    <property type="evidence" value="ECO:0007669"/>
    <property type="project" value="TreeGrafter"/>
</dbReference>
<evidence type="ECO:0000256" key="1">
    <source>
        <dbReference type="SAM" id="MobiDB-lite"/>
    </source>
</evidence>
<name>A0A834IA35_RHYFE</name>
<reference evidence="3" key="1">
    <citation type="submission" date="2020-08" db="EMBL/GenBank/DDBJ databases">
        <title>Genome sequencing and assembly of the red palm weevil Rhynchophorus ferrugineus.</title>
        <authorList>
            <person name="Dias G.B."/>
            <person name="Bergman C.M."/>
            <person name="Manee M."/>
        </authorList>
    </citation>
    <scope>NUCLEOTIDE SEQUENCE</scope>
    <source>
        <strain evidence="3">AA-2017</strain>
        <tissue evidence="3">Whole larva</tissue>
    </source>
</reference>
<evidence type="ECO:0000313" key="4">
    <source>
        <dbReference type="Proteomes" id="UP000625711"/>
    </source>
</evidence>
<dbReference type="PANTHER" id="PTHR22775">
    <property type="entry name" value="SORTING NEXIN"/>
    <property type="match status" value="1"/>
</dbReference>
<evidence type="ECO:0000313" key="3">
    <source>
        <dbReference type="EMBL" id="KAF7270012.1"/>
    </source>
</evidence>
<evidence type="ECO:0000259" key="2">
    <source>
        <dbReference type="PROSITE" id="PS51207"/>
    </source>
</evidence>
<sequence length="561" mass="64612">MCVTFVGLHKLLQYNEPIPFILLQDYMEYLGLKKPKSDERKVLKSNPESIKRLTNDLDKYFISKWYKHISKDENFPSESRIFIEEILSRLVDVQLQINNKQILNGILNIFLRHLKEYRRSVKRKGKYQGCIEDLYRYSHICSTINIKKPKEYFLHQLTTDLLRHFVNSELWNSLPCHILVSILARKFVSYLLNVLSDPEVINYLILITLCSDETKTKFKLNQYGRISLVDFCTANELKHEVDTSKELGDSESAVTKSDTESHKVEDEVQQKEDAKKTLLDDKSTKTTKKEEKAGLDNKVILRTRQSHVEPDSYLQVEKSPKRHNPVKIYEPKSTSKTWRDSRDLACISLGHDPLDALPVGTDVVKTTSKPNFWETSKKTEENKQDSPTSAAQIFNEVIHIRSMESLKSSIKPISDVTERTLHNIKDLQETTVHNALHKIGDFQVTPTHKKTVDNLNYLHYLPPNTLMHSSVLSNTQRLLHAQPEDEAAGVVEGILDFGRAGFRKGLRLTGLQDNIENAKASITSIPMGKPVQRSMKEQRKTSNQFGLIHWNLQSVRSLLYT</sequence>
<gene>
    <name evidence="3" type="ORF">GWI33_017000</name>
</gene>
<protein>
    <recommendedName>
        <fullName evidence="2">PXA domain-containing protein</fullName>
    </recommendedName>
</protein>
<keyword evidence="4" id="KW-1185">Reference proteome</keyword>
<feature type="domain" description="PXA" evidence="2">
    <location>
        <begin position="45"/>
        <end position="213"/>
    </location>
</feature>
<dbReference type="OrthoDB" id="5582218at2759"/>
<dbReference type="AlphaFoldDB" id="A0A834IA35"/>
<dbReference type="PROSITE" id="PS51207">
    <property type="entry name" value="PXA"/>
    <property type="match status" value="1"/>
</dbReference>
<proteinExistence type="predicted"/>
<dbReference type="PANTHER" id="PTHR22775:SF48">
    <property type="entry name" value="SORTING NEXIN-25"/>
    <property type="match status" value="1"/>
</dbReference>
<feature type="compositionally biased region" description="Basic and acidic residues" evidence="1">
    <location>
        <begin position="257"/>
        <end position="291"/>
    </location>
</feature>
<dbReference type="InterPro" id="IPR003114">
    <property type="entry name" value="Phox_assoc"/>
</dbReference>
<comment type="caution">
    <text evidence="3">The sequence shown here is derived from an EMBL/GenBank/DDBJ whole genome shotgun (WGS) entry which is preliminary data.</text>
</comment>
<dbReference type="Pfam" id="PF02194">
    <property type="entry name" value="PXA"/>
    <property type="match status" value="1"/>
</dbReference>
<accession>A0A834IA35</accession>
<dbReference type="Proteomes" id="UP000625711">
    <property type="component" value="Unassembled WGS sequence"/>
</dbReference>
<feature type="region of interest" description="Disordered" evidence="1">
    <location>
        <begin position="243"/>
        <end position="291"/>
    </location>
</feature>
<organism evidence="3 4">
    <name type="scientific">Rhynchophorus ferrugineus</name>
    <name type="common">Red palm weevil</name>
    <name type="synonym">Curculio ferrugineus</name>
    <dbReference type="NCBI Taxonomy" id="354439"/>
    <lineage>
        <taxon>Eukaryota</taxon>
        <taxon>Metazoa</taxon>
        <taxon>Ecdysozoa</taxon>
        <taxon>Arthropoda</taxon>
        <taxon>Hexapoda</taxon>
        <taxon>Insecta</taxon>
        <taxon>Pterygota</taxon>
        <taxon>Neoptera</taxon>
        <taxon>Endopterygota</taxon>
        <taxon>Coleoptera</taxon>
        <taxon>Polyphaga</taxon>
        <taxon>Cucujiformia</taxon>
        <taxon>Curculionidae</taxon>
        <taxon>Dryophthorinae</taxon>
        <taxon>Rhynchophorus</taxon>
    </lineage>
</organism>
<dbReference type="EMBL" id="JAACXV010014148">
    <property type="protein sequence ID" value="KAF7270012.1"/>
    <property type="molecule type" value="Genomic_DNA"/>
</dbReference>